<feature type="transmembrane region" description="Helical" evidence="7">
    <location>
        <begin position="20"/>
        <end position="46"/>
    </location>
</feature>
<dbReference type="PROSITE" id="PS50929">
    <property type="entry name" value="ABC_TM1F"/>
    <property type="match status" value="2"/>
</dbReference>
<keyword evidence="11" id="KW-1185">Reference proteome</keyword>
<dbReference type="InterPro" id="IPR003593">
    <property type="entry name" value="AAA+_ATPase"/>
</dbReference>
<comment type="subcellular location">
    <subcellularLocation>
        <location evidence="1">Cell membrane</location>
        <topology evidence="1">Multi-pass membrane protein</topology>
    </subcellularLocation>
</comment>
<evidence type="ECO:0000313" key="11">
    <source>
        <dbReference type="Proteomes" id="UP000182652"/>
    </source>
</evidence>
<dbReference type="NCBIfam" id="TIGR02857">
    <property type="entry name" value="CydD"/>
    <property type="match status" value="1"/>
</dbReference>
<dbReference type="GO" id="GO:0034040">
    <property type="term" value="F:ATPase-coupled lipid transmembrane transporter activity"/>
    <property type="evidence" value="ECO:0007669"/>
    <property type="project" value="TreeGrafter"/>
</dbReference>
<name>A0A1H4PKC1_9MICC</name>
<dbReference type="RefSeq" id="WP_066212248.1">
    <property type="nucleotide sequence ID" value="NZ_FNSN01000003.1"/>
</dbReference>
<keyword evidence="5 7" id="KW-1133">Transmembrane helix</keyword>
<dbReference type="PANTHER" id="PTHR24221:SF654">
    <property type="entry name" value="ATP-BINDING CASSETTE SUB-FAMILY B MEMBER 6"/>
    <property type="match status" value="1"/>
</dbReference>
<feature type="transmembrane region" description="Helical" evidence="7">
    <location>
        <begin position="746"/>
        <end position="763"/>
    </location>
</feature>
<reference evidence="10 11" key="1">
    <citation type="submission" date="2016-10" db="EMBL/GenBank/DDBJ databases">
        <authorList>
            <person name="de Groot N.N."/>
        </authorList>
    </citation>
    <scope>NUCLEOTIDE SEQUENCE [LARGE SCALE GENOMIC DNA]</scope>
    <source>
        <strain evidence="10 11">DSM 10495</strain>
    </source>
</reference>
<evidence type="ECO:0000256" key="1">
    <source>
        <dbReference type="ARBA" id="ARBA00004651"/>
    </source>
</evidence>
<feature type="domain" description="ABC transmembrane type-1" evidence="9">
    <location>
        <begin position="606"/>
        <end position="871"/>
    </location>
</feature>
<dbReference type="InterPro" id="IPR017871">
    <property type="entry name" value="ABC_transporter-like_CS"/>
</dbReference>
<dbReference type="InterPro" id="IPR027417">
    <property type="entry name" value="P-loop_NTPase"/>
</dbReference>
<dbReference type="GO" id="GO:0045454">
    <property type="term" value="P:cell redox homeostasis"/>
    <property type="evidence" value="ECO:0007669"/>
    <property type="project" value="InterPro"/>
</dbReference>
<evidence type="ECO:0000256" key="3">
    <source>
        <dbReference type="ARBA" id="ARBA00022741"/>
    </source>
</evidence>
<evidence type="ECO:0000256" key="5">
    <source>
        <dbReference type="ARBA" id="ARBA00022989"/>
    </source>
</evidence>
<sequence>MARTRKSPFPPGPKGPVYVMGLLGAVNALGLVLLAQALAGGIALLAAGRAADAGALVPLVGGGALGALLRAASAWGQSVAARAAVVEVKEGLRTRLLAALLGGRRPAGSTGRGADALLATRRLDELDRYYTEFLPSLVNCATVPLLVGTRILLSDWLSALIIVLTIPLVPLFMILIGRHSQESLLKAYRSLDVLSSHLVELARGLPVLLGLGRSKEQRSALEAVGEQHRRESMATLRTAFLSALALELIATISVALVAVTIGVRLVHGQMPLEAGLIALILAPECYQALRSMGAAYHASEDGKLALEAVDEVLEAPEPRRLQVESVASLTGPGLGLEGLAVTFPTRGITLGPVTVTLRPGTITALTGPSGCGKSTLLSALAGTLEPGAESVGTVLRLREASPEASRPEEADGLAVAYAPQHPEFLEERVREELDFWAGERATPDLLERSARLAAADDLLDLRIADLSPGEQRRVALARAFLLAELGAEVLLVDEPTAHLDPVRAATVRDSLRELSGVLPVLLVSHEPVTLALADESVPVRGGLAQPSDGQVVMRAAASIADIDGGAPASAGSHADDADGRPSPVVPLPSRASASLLSGSGWRLVRAAALGVLAQLFSVALAALSGWLIVRASSQPPILYLMAAIVGVRFFGIGRAVLRYCDRLVMHDAVFRVTTSLRSRVWEGLSGRALGIRRVMQGGNVLDTVVADVDEYRDILPRVLAPRWIAVGTAVLAVVATAVVLPAALPVTLLVSVIGLFVAPAVAVRADRRSSRAVLESKSALLHWVASALQSWKDVRGNGLGARVVEQAGRLSGAMVRAARRAAWAEGSGLALSVAACAAGAAAVVVQSVALGTGQELAERTAVVAFMLLALQEPFQAHLSASRLKPALRRLEERLTAATAPEPVRESRGTRVVEPAAKPSGLSFEDLSVAWPDSDAVFTGLSGAAAPGRSLGISGPSGSGKSTLLAALLGFMPPLEGTITVHGRIAWCPQESHVFDSTVRGNLALARSRADSAGEDALWASLERVGLAEAVRSMPDGLDTRIGPGGSFLSGGQRQRLAVARTLLAGANVLLLDEPTAHLDAEAADALLGDLVTSLEGETLVVVSHRDEDLSRLPGRLDLGAREPVGGSTRHP</sequence>
<keyword evidence="6 7" id="KW-0472">Membrane</keyword>
<evidence type="ECO:0000259" key="8">
    <source>
        <dbReference type="PROSITE" id="PS50893"/>
    </source>
</evidence>
<feature type="transmembrane region" description="Helical" evidence="7">
    <location>
        <begin position="239"/>
        <end position="266"/>
    </location>
</feature>
<feature type="transmembrane region" description="Helical" evidence="7">
    <location>
        <begin position="829"/>
        <end position="849"/>
    </location>
</feature>
<dbReference type="PANTHER" id="PTHR24221">
    <property type="entry name" value="ATP-BINDING CASSETTE SUB-FAMILY B"/>
    <property type="match status" value="1"/>
</dbReference>
<feature type="domain" description="ABC transporter" evidence="8">
    <location>
        <begin position="921"/>
        <end position="1128"/>
    </location>
</feature>
<dbReference type="PROSITE" id="PS00211">
    <property type="entry name" value="ABC_TRANSPORTER_1"/>
    <property type="match status" value="2"/>
</dbReference>
<dbReference type="GO" id="GO:0016887">
    <property type="term" value="F:ATP hydrolysis activity"/>
    <property type="evidence" value="ECO:0007669"/>
    <property type="project" value="InterPro"/>
</dbReference>
<dbReference type="Pfam" id="PF00664">
    <property type="entry name" value="ABC_membrane"/>
    <property type="match status" value="1"/>
</dbReference>
<dbReference type="SUPFAM" id="SSF52540">
    <property type="entry name" value="P-loop containing nucleoside triphosphate hydrolases"/>
    <property type="match status" value="2"/>
</dbReference>
<dbReference type="InterPro" id="IPR003439">
    <property type="entry name" value="ABC_transporter-like_ATP-bd"/>
</dbReference>
<accession>A0A1H4PKC1</accession>
<dbReference type="InterPro" id="IPR036640">
    <property type="entry name" value="ABC1_TM_sf"/>
</dbReference>
<dbReference type="GO" id="GO:0042883">
    <property type="term" value="P:cysteine transport"/>
    <property type="evidence" value="ECO:0007669"/>
    <property type="project" value="InterPro"/>
</dbReference>
<organism evidence="10 11">
    <name type="scientific">Arthrobacter woluwensis</name>
    <dbReference type="NCBI Taxonomy" id="156980"/>
    <lineage>
        <taxon>Bacteria</taxon>
        <taxon>Bacillati</taxon>
        <taxon>Actinomycetota</taxon>
        <taxon>Actinomycetes</taxon>
        <taxon>Micrococcales</taxon>
        <taxon>Micrococcaceae</taxon>
        <taxon>Arthrobacter</taxon>
    </lineage>
</organism>
<dbReference type="GO" id="GO:0140359">
    <property type="term" value="F:ABC-type transporter activity"/>
    <property type="evidence" value="ECO:0007669"/>
    <property type="project" value="InterPro"/>
</dbReference>
<dbReference type="InterPro" id="IPR011527">
    <property type="entry name" value="ABC1_TM_dom"/>
</dbReference>
<keyword evidence="2 7" id="KW-0812">Transmembrane</keyword>
<dbReference type="SMART" id="SM00382">
    <property type="entry name" value="AAA"/>
    <property type="match status" value="2"/>
</dbReference>
<dbReference type="NCBIfam" id="TIGR02868">
    <property type="entry name" value="CydC"/>
    <property type="match status" value="1"/>
</dbReference>
<feature type="domain" description="ABC transmembrane type-1" evidence="9">
    <location>
        <begin position="28"/>
        <end position="301"/>
    </location>
</feature>
<dbReference type="SUPFAM" id="SSF90123">
    <property type="entry name" value="ABC transporter transmembrane region"/>
    <property type="match status" value="2"/>
</dbReference>
<protein>
    <submittedName>
        <fullName evidence="10">ATP-binding cassette, subfamily C, CydCD</fullName>
    </submittedName>
</protein>
<gene>
    <name evidence="10" type="ORF">SAMN04489745_2005</name>
</gene>
<dbReference type="Gene3D" id="3.40.50.300">
    <property type="entry name" value="P-loop containing nucleotide triphosphate hydrolases"/>
    <property type="match status" value="2"/>
</dbReference>
<dbReference type="GO" id="GO:0005886">
    <property type="term" value="C:plasma membrane"/>
    <property type="evidence" value="ECO:0007669"/>
    <property type="project" value="UniProtKB-SubCell"/>
</dbReference>
<dbReference type="InterPro" id="IPR039421">
    <property type="entry name" value="Type_1_exporter"/>
</dbReference>
<feature type="transmembrane region" description="Helical" evidence="7">
    <location>
        <begin position="606"/>
        <end position="631"/>
    </location>
</feature>
<evidence type="ECO:0000259" key="9">
    <source>
        <dbReference type="PROSITE" id="PS50929"/>
    </source>
</evidence>
<dbReference type="STRING" id="156980.SAMN04489745_2005"/>
<dbReference type="CDD" id="cd03228">
    <property type="entry name" value="ABCC_MRP_Like"/>
    <property type="match status" value="1"/>
</dbReference>
<dbReference type="Pfam" id="PF00005">
    <property type="entry name" value="ABC_tran"/>
    <property type="match status" value="2"/>
</dbReference>
<keyword evidence="3" id="KW-0547">Nucleotide-binding</keyword>
<dbReference type="AlphaFoldDB" id="A0A1H4PKC1"/>
<feature type="transmembrane region" description="Helical" evidence="7">
    <location>
        <begin position="53"/>
        <end position="72"/>
    </location>
</feature>
<dbReference type="CDD" id="cd18584">
    <property type="entry name" value="ABC_6TM_AarD_CydD"/>
    <property type="match status" value="1"/>
</dbReference>
<evidence type="ECO:0000256" key="6">
    <source>
        <dbReference type="ARBA" id="ARBA00023136"/>
    </source>
</evidence>
<evidence type="ECO:0000256" key="2">
    <source>
        <dbReference type="ARBA" id="ARBA00022692"/>
    </source>
</evidence>
<dbReference type="GO" id="GO:0034775">
    <property type="term" value="P:glutathione transmembrane transport"/>
    <property type="evidence" value="ECO:0007669"/>
    <property type="project" value="InterPro"/>
</dbReference>
<keyword evidence="4 10" id="KW-0067">ATP-binding</keyword>
<dbReference type="Proteomes" id="UP000182652">
    <property type="component" value="Unassembled WGS sequence"/>
</dbReference>
<evidence type="ECO:0000256" key="7">
    <source>
        <dbReference type="SAM" id="Phobius"/>
    </source>
</evidence>
<dbReference type="InterPro" id="IPR014223">
    <property type="entry name" value="ABC_CydC/D"/>
</dbReference>
<feature type="domain" description="ABC transporter" evidence="8">
    <location>
        <begin position="334"/>
        <end position="589"/>
    </location>
</feature>
<dbReference type="GO" id="GO:0005524">
    <property type="term" value="F:ATP binding"/>
    <property type="evidence" value="ECO:0007669"/>
    <property type="project" value="UniProtKB-KW"/>
</dbReference>
<proteinExistence type="predicted"/>
<dbReference type="Gene3D" id="1.20.1560.10">
    <property type="entry name" value="ABC transporter type 1, transmembrane domain"/>
    <property type="match status" value="2"/>
</dbReference>
<dbReference type="EMBL" id="FNSN01000003">
    <property type="protein sequence ID" value="SEC07897.1"/>
    <property type="molecule type" value="Genomic_DNA"/>
</dbReference>
<dbReference type="PROSITE" id="PS50893">
    <property type="entry name" value="ABC_TRANSPORTER_2"/>
    <property type="match status" value="2"/>
</dbReference>
<evidence type="ECO:0000313" key="10">
    <source>
        <dbReference type="EMBL" id="SEC07897.1"/>
    </source>
</evidence>
<feature type="transmembrane region" description="Helical" evidence="7">
    <location>
        <begin position="156"/>
        <end position="176"/>
    </location>
</feature>
<dbReference type="InterPro" id="IPR014216">
    <property type="entry name" value="ABC_transptr_CydD"/>
</dbReference>
<feature type="transmembrane region" description="Helical" evidence="7">
    <location>
        <begin position="637"/>
        <end position="657"/>
    </location>
</feature>
<evidence type="ECO:0000256" key="4">
    <source>
        <dbReference type="ARBA" id="ARBA00022840"/>
    </source>
</evidence>